<evidence type="ECO:0000313" key="7">
    <source>
        <dbReference type="Proteomes" id="UP000572635"/>
    </source>
</evidence>
<dbReference type="SUPFAM" id="SSF48498">
    <property type="entry name" value="Tetracyclin repressor-like, C-terminal domain"/>
    <property type="match status" value="1"/>
</dbReference>
<gene>
    <name evidence="6" type="ORF">HDA36_000570</name>
</gene>
<dbReference type="PRINTS" id="PR00455">
    <property type="entry name" value="HTHTETR"/>
</dbReference>
<comment type="caution">
    <text evidence="6">The sequence shown here is derived from an EMBL/GenBank/DDBJ whole genome shotgun (WGS) entry which is preliminary data.</text>
</comment>
<evidence type="ECO:0000256" key="2">
    <source>
        <dbReference type="ARBA" id="ARBA00023125"/>
    </source>
</evidence>
<name>A0A7W8QHL0_9ACTN</name>
<feature type="domain" description="HTH tetR-type" evidence="5">
    <location>
        <begin position="7"/>
        <end position="67"/>
    </location>
</feature>
<dbReference type="SUPFAM" id="SSF46689">
    <property type="entry name" value="Homeodomain-like"/>
    <property type="match status" value="1"/>
</dbReference>
<dbReference type="EMBL" id="JACHDB010000001">
    <property type="protein sequence ID" value="MBB5430486.1"/>
    <property type="molecule type" value="Genomic_DNA"/>
</dbReference>
<dbReference type="PROSITE" id="PS50977">
    <property type="entry name" value="HTH_TETR_2"/>
    <property type="match status" value="1"/>
</dbReference>
<dbReference type="PANTHER" id="PTHR30055:SF234">
    <property type="entry name" value="HTH-TYPE TRANSCRIPTIONAL REGULATOR BETI"/>
    <property type="match status" value="1"/>
</dbReference>
<accession>A0A7W8QHL0</accession>
<organism evidence="6 7">
    <name type="scientific">Nocardiopsis composta</name>
    <dbReference type="NCBI Taxonomy" id="157465"/>
    <lineage>
        <taxon>Bacteria</taxon>
        <taxon>Bacillati</taxon>
        <taxon>Actinomycetota</taxon>
        <taxon>Actinomycetes</taxon>
        <taxon>Streptosporangiales</taxon>
        <taxon>Nocardiopsidaceae</taxon>
        <taxon>Nocardiopsis</taxon>
    </lineage>
</organism>
<keyword evidence="2 4" id="KW-0238">DNA-binding</keyword>
<dbReference type="GO" id="GO:0003700">
    <property type="term" value="F:DNA-binding transcription factor activity"/>
    <property type="evidence" value="ECO:0007669"/>
    <property type="project" value="TreeGrafter"/>
</dbReference>
<keyword evidence="3" id="KW-0804">Transcription</keyword>
<reference evidence="6 7" key="1">
    <citation type="submission" date="2020-08" db="EMBL/GenBank/DDBJ databases">
        <title>Sequencing the genomes of 1000 actinobacteria strains.</title>
        <authorList>
            <person name="Klenk H.-P."/>
        </authorList>
    </citation>
    <scope>NUCLEOTIDE SEQUENCE [LARGE SCALE GENOMIC DNA]</scope>
    <source>
        <strain evidence="6 7">DSM 44551</strain>
    </source>
</reference>
<dbReference type="AlphaFoldDB" id="A0A7W8QHL0"/>
<protein>
    <submittedName>
        <fullName evidence="6">AcrR family transcriptional regulator</fullName>
    </submittedName>
</protein>
<evidence type="ECO:0000313" key="6">
    <source>
        <dbReference type="EMBL" id="MBB5430486.1"/>
    </source>
</evidence>
<evidence type="ECO:0000256" key="1">
    <source>
        <dbReference type="ARBA" id="ARBA00023015"/>
    </source>
</evidence>
<proteinExistence type="predicted"/>
<evidence type="ECO:0000259" key="5">
    <source>
        <dbReference type="PROSITE" id="PS50977"/>
    </source>
</evidence>
<evidence type="ECO:0000256" key="4">
    <source>
        <dbReference type="PROSITE-ProRule" id="PRU00335"/>
    </source>
</evidence>
<dbReference type="GO" id="GO:0000976">
    <property type="term" value="F:transcription cis-regulatory region binding"/>
    <property type="evidence" value="ECO:0007669"/>
    <property type="project" value="TreeGrafter"/>
</dbReference>
<sequence>MPRPTIPDRAGTVLDRARDVILEKGYRRATIADIAARAGVGKGAVYLDFASKEELLDALLARSMRDLAREVRDRAAASAEPVTLSAAFRFGLEALLGDRLLLALHLSDEDVLGDYVRTKGPERYRARMDWLGDYLVDLQRAGLLRGDLDPGAASLLMSVFGVGLANAAASLGGLPPERLAEAVSLMADLITAGWEEPASRTDPEAARRAHAALLDRLDAQIGADR</sequence>
<dbReference type="InterPro" id="IPR050109">
    <property type="entry name" value="HTH-type_TetR-like_transc_reg"/>
</dbReference>
<dbReference type="Gene3D" id="1.10.357.10">
    <property type="entry name" value="Tetracycline Repressor, domain 2"/>
    <property type="match status" value="1"/>
</dbReference>
<dbReference type="Pfam" id="PF00440">
    <property type="entry name" value="TetR_N"/>
    <property type="match status" value="1"/>
</dbReference>
<dbReference type="Proteomes" id="UP000572635">
    <property type="component" value="Unassembled WGS sequence"/>
</dbReference>
<dbReference type="InterPro" id="IPR036271">
    <property type="entry name" value="Tet_transcr_reg_TetR-rel_C_sf"/>
</dbReference>
<evidence type="ECO:0000256" key="3">
    <source>
        <dbReference type="ARBA" id="ARBA00023163"/>
    </source>
</evidence>
<dbReference type="PANTHER" id="PTHR30055">
    <property type="entry name" value="HTH-TYPE TRANSCRIPTIONAL REGULATOR RUTR"/>
    <property type="match status" value="1"/>
</dbReference>
<feature type="DNA-binding region" description="H-T-H motif" evidence="4">
    <location>
        <begin position="30"/>
        <end position="49"/>
    </location>
</feature>
<keyword evidence="1" id="KW-0805">Transcription regulation</keyword>
<dbReference type="InterPro" id="IPR009057">
    <property type="entry name" value="Homeodomain-like_sf"/>
</dbReference>
<keyword evidence="7" id="KW-1185">Reference proteome</keyword>
<dbReference type="RefSeq" id="WP_184388403.1">
    <property type="nucleotide sequence ID" value="NZ_BAAAJD010000023.1"/>
</dbReference>
<dbReference type="InterPro" id="IPR001647">
    <property type="entry name" value="HTH_TetR"/>
</dbReference>